<keyword evidence="5" id="KW-0805">Transcription regulation</keyword>
<organism evidence="12 13">
    <name type="scientific">Nothophoma quercina</name>
    <dbReference type="NCBI Taxonomy" id="749835"/>
    <lineage>
        <taxon>Eukaryota</taxon>
        <taxon>Fungi</taxon>
        <taxon>Dikarya</taxon>
        <taxon>Ascomycota</taxon>
        <taxon>Pezizomycotina</taxon>
        <taxon>Dothideomycetes</taxon>
        <taxon>Pleosporomycetidae</taxon>
        <taxon>Pleosporales</taxon>
        <taxon>Pleosporineae</taxon>
        <taxon>Didymellaceae</taxon>
        <taxon>Nothophoma</taxon>
    </lineage>
</organism>
<dbReference type="PANTHER" id="PTHR22957:SF337">
    <property type="entry name" value="TBC1 DOMAIN FAMILY MEMBER 5"/>
    <property type="match status" value="1"/>
</dbReference>
<dbReference type="InterPro" id="IPR038089">
    <property type="entry name" value="Med31_sf"/>
</dbReference>
<evidence type="ECO:0000256" key="10">
    <source>
        <dbReference type="SAM" id="MobiDB-lite"/>
    </source>
</evidence>
<sequence>MTSPANESADVPRTGGYTRFELELEFVQCLANPVYLNFLATQKMYEKPEFVAYLGYLQYFKEPKYAKFLQKHWRQLDNFHSLTDLKIHVSSHKEPQITAGLRSVCWKIFLLFKTLDRSSWPNHLADSRKSYDSLRTHYLRAIEHPDELESSVDPLSDNDESPWSALRADEGLRAEIFQDIERCMPDNVYFRQPATQNMMLDILFVWCKMHPSIGYRQGMHEVLAPLLWVVERDAVDAHAESSVDQTLADMLDSAYIEHDTHTLFALIMRTAKSFFAPADPSSNSKETPMLARSSRIFDSYLPKADPELRAHLVKLDIVPQIFLLRWIRLLFGREFDLDSVFDMWDALFAIDSSLELVDMISIAMLLRIRWELIAAETNEAFALLLRYPEPSAPAYTFIKDALYLRDHLTPQGGAEIITRYGKQAPAFESEPAASIRAPSPAMSFTSSRTRHSVGSPKSFLGPQGAGLEAVLQGAAKNVLERGSQWGVGKALRDAVGEVRKNVEAYQSGAGSGQTTPRSGGREFRAPGLLNSVTANRPSLDRTHSANASKKIAYLEKRNKNLSKMLESAVAELWEHHREQAESKKSREDEESSKAALESLSLAIAKVQFVQVYLEDSSIPLPVDESTDRAATADAAASLAPPSPVPPELTVVPPPTASSTVSSPTSTPAPQMTETSEQSSTPNSPQVASPVQKSTSAKPPATSRLAPRSRPQLTSSNFSWMLGEESAPSNFATSTAHSTLASDEKRRTKGKGFLFGDDDEDDSSAKEVKGKRGSVSGRGATKGAKSKGKHVPEVEVEEEVIDLEDVGRRGVI</sequence>
<keyword evidence="4" id="KW-0343">GTPase activation</keyword>
<feature type="compositionally biased region" description="Polar residues" evidence="10">
    <location>
        <begin position="726"/>
        <end position="740"/>
    </location>
</feature>
<protein>
    <recommendedName>
        <fullName evidence="3">Mediator of RNA polymerase II transcription subunit 31</fullName>
    </recommendedName>
    <alternativeName>
        <fullName evidence="9">Mediator complex subunit 31</fullName>
    </alternativeName>
</protein>
<dbReference type="PROSITE" id="PS50086">
    <property type="entry name" value="TBC_RABGAP"/>
    <property type="match status" value="1"/>
</dbReference>
<dbReference type="SUPFAM" id="SSF47923">
    <property type="entry name" value="Ypt/Rab-GAP domain of gyp1p"/>
    <property type="match status" value="2"/>
</dbReference>
<reference evidence="12 13" key="1">
    <citation type="submission" date="2024-02" db="EMBL/GenBank/DDBJ databases">
        <title>De novo assembly and annotation of 12 fungi associated with fruit tree decline syndrome in Ontario, Canada.</title>
        <authorList>
            <person name="Sulman M."/>
            <person name="Ellouze W."/>
            <person name="Ilyukhin E."/>
        </authorList>
    </citation>
    <scope>NUCLEOTIDE SEQUENCE [LARGE SCALE GENOMIC DNA]</scope>
    <source>
        <strain evidence="12 13">M97-236</strain>
    </source>
</reference>
<keyword evidence="8" id="KW-0539">Nucleus</keyword>
<keyword evidence="13" id="KW-1185">Reference proteome</keyword>
<feature type="compositionally biased region" description="Pro residues" evidence="10">
    <location>
        <begin position="640"/>
        <end position="655"/>
    </location>
</feature>
<evidence type="ECO:0000256" key="5">
    <source>
        <dbReference type="ARBA" id="ARBA00023015"/>
    </source>
</evidence>
<gene>
    <name evidence="12" type="ORF">SLS59_009528</name>
</gene>
<evidence type="ECO:0000313" key="12">
    <source>
        <dbReference type="EMBL" id="KAL1592886.1"/>
    </source>
</evidence>
<feature type="compositionally biased region" description="Low complexity" evidence="10">
    <location>
        <begin position="628"/>
        <end position="639"/>
    </location>
</feature>
<feature type="compositionally biased region" description="Polar residues" evidence="10">
    <location>
        <begin position="671"/>
        <end position="696"/>
    </location>
</feature>
<name>A0ABR3QL64_9PLEO</name>
<evidence type="ECO:0000256" key="8">
    <source>
        <dbReference type="ARBA" id="ARBA00023242"/>
    </source>
</evidence>
<dbReference type="Gene3D" id="1.10.10.1340">
    <property type="entry name" value="Mediator of RNA polymerase II, submodule Med31 (Soh1)"/>
    <property type="match status" value="1"/>
</dbReference>
<evidence type="ECO:0000259" key="11">
    <source>
        <dbReference type="PROSITE" id="PS50086"/>
    </source>
</evidence>
<dbReference type="EMBL" id="JAKIXB020000044">
    <property type="protein sequence ID" value="KAL1592886.1"/>
    <property type="molecule type" value="Genomic_DNA"/>
</dbReference>
<evidence type="ECO:0000256" key="3">
    <source>
        <dbReference type="ARBA" id="ARBA00019660"/>
    </source>
</evidence>
<dbReference type="InterPro" id="IPR008831">
    <property type="entry name" value="Mediator_Med31"/>
</dbReference>
<dbReference type="InterPro" id="IPR035969">
    <property type="entry name" value="Rab-GAP_TBC_sf"/>
</dbReference>
<feature type="region of interest" description="Disordered" evidence="10">
    <location>
        <begin position="438"/>
        <end position="459"/>
    </location>
</feature>
<dbReference type="PANTHER" id="PTHR22957">
    <property type="entry name" value="TBC1 DOMAIN FAMILY MEMBER GTPASE-ACTIVATING PROTEIN"/>
    <property type="match status" value="1"/>
</dbReference>
<dbReference type="Pfam" id="PF00566">
    <property type="entry name" value="RabGAP-TBC"/>
    <property type="match status" value="1"/>
</dbReference>
<feature type="compositionally biased region" description="Low complexity" evidence="10">
    <location>
        <begin position="656"/>
        <end position="669"/>
    </location>
</feature>
<dbReference type="SMART" id="SM00164">
    <property type="entry name" value="TBC"/>
    <property type="match status" value="1"/>
</dbReference>
<keyword evidence="7" id="KW-0804">Transcription</keyword>
<evidence type="ECO:0000256" key="2">
    <source>
        <dbReference type="ARBA" id="ARBA00006378"/>
    </source>
</evidence>
<accession>A0ABR3QL64</accession>
<feature type="domain" description="Rab-GAP TBC" evidence="11">
    <location>
        <begin position="96"/>
        <end position="351"/>
    </location>
</feature>
<dbReference type="Proteomes" id="UP001521222">
    <property type="component" value="Unassembled WGS sequence"/>
</dbReference>
<dbReference type="Pfam" id="PF05669">
    <property type="entry name" value="Med31"/>
    <property type="match status" value="1"/>
</dbReference>
<comment type="subcellular location">
    <subcellularLocation>
        <location evidence="1">Nucleus</location>
    </subcellularLocation>
</comment>
<evidence type="ECO:0000256" key="1">
    <source>
        <dbReference type="ARBA" id="ARBA00004123"/>
    </source>
</evidence>
<proteinExistence type="inferred from homology"/>
<evidence type="ECO:0000256" key="9">
    <source>
        <dbReference type="ARBA" id="ARBA00031978"/>
    </source>
</evidence>
<keyword evidence="6" id="KW-0010">Activator</keyword>
<dbReference type="Gene3D" id="1.10.8.270">
    <property type="entry name" value="putative rabgap domain of human tbc1 domain family member 14 like domains"/>
    <property type="match status" value="1"/>
</dbReference>
<dbReference type="Gene3D" id="1.10.472.80">
    <property type="entry name" value="Ypt/Rab-GAP domain of gyp1p, domain 3"/>
    <property type="match status" value="1"/>
</dbReference>
<dbReference type="InterPro" id="IPR000195">
    <property type="entry name" value="Rab-GAP-TBC_dom"/>
</dbReference>
<feature type="region of interest" description="Disordered" evidence="10">
    <location>
        <begin position="625"/>
        <end position="796"/>
    </location>
</feature>
<evidence type="ECO:0000256" key="4">
    <source>
        <dbReference type="ARBA" id="ARBA00022468"/>
    </source>
</evidence>
<evidence type="ECO:0000256" key="6">
    <source>
        <dbReference type="ARBA" id="ARBA00023159"/>
    </source>
</evidence>
<comment type="caution">
    <text evidence="12">The sequence shown here is derived from an EMBL/GenBank/DDBJ whole genome shotgun (WGS) entry which is preliminary data.</text>
</comment>
<comment type="similarity">
    <text evidence="2">Belongs to the Mediator complex subunit 31 family.</text>
</comment>
<evidence type="ECO:0000256" key="7">
    <source>
        <dbReference type="ARBA" id="ARBA00023163"/>
    </source>
</evidence>
<evidence type="ECO:0000313" key="13">
    <source>
        <dbReference type="Proteomes" id="UP001521222"/>
    </source>
</evidence>